<dbReference type="Proteomes" id="UP001438112">
    <property type="component" value="Unassembled WGS sequence"/>
</dbReference>
<evidence type="ECO:0000313" key="2">
    <source>
        <dbReference type="EMBL" id="GAA6114662.1"/>
    </source>
</evidence>
<protein>
    <submittedName>
        <fullName evidence="2">Helix-turn-helix domain-containing protein</fullName>
    </submittedName>
</protein>
<gene>
    <name evidence="2" type="ORF">AP20H10_10250</name>
</gene>
<organism evidence="2 3">
    <name type="scientific">Apilactobacillus apinorum</name>
    <dbReference type="NCBI Taxonomy" id="1218495"/>
    <lineage>
        <taxon>Bacteria</taxon>
        <taxon>Bacillati</taxon>
        <taxon>Bacillota</taxon>
        <taxon>Bacilli</taxon>
        <taxon>Lactobacillales</taxon>
        <taxon>Lactobacillaceae</taxon>
        <taxon>Apilactobacillus</taxon>
    </lineage>
</organism>
<dbReference type="Pfam" id="PF14493">
    <property type="entry name" value="HTH_40"/>
    <property type="match status" value="1"/>
</dbReference>
<dbReference type="InterPro" id="IPR029491">
    <property type="entry name" value="Helicase_HTH"/>
</dbReference>
<name>A0ABP9ZIM9_9LACO</name>
<keyword evidence="3" id="KW-1185">Reference proteome</keyword>
<reference evidence="2 3" key="1">
    <citation type="submission" date="2024-03" db="EMBL/GenBank/DDBJ databases">
        <title>Inconsistent identification of Apilactobacillus kunkeei-related strains obtained by well-developed overall genome related indices.</title>
        <authorList>
            <person name="Maeno S."/>
            <person name="Endo A."/>
        </authorList>
    </citation>
    <scope>NUCLEOTIDE SEQUENCE [LARGE SCALE GENOMIC DNA]</scope>
    <source>
        <strain evidence="2 3">20H-10</strain>
    </source>
</reference>
<sequence length="344" mass="40937">MNIKFLILCLSSSQPRRQKLIQNLLLGKRTVSTLFWGMRYGLLKYSAILKNFNLDKMPAQLNKLIQKGYVEQVDEYKYILTTKGQKEKDSILESFYILKTKLNYFDYDVITFKARLLLAIQVASEYSYKNSNYYPVTNDFKSASLVKTWFKAHKNALPERMKEYLTNYLSSIDEGRANIFAQMFVGYHRYGMTNQQIANEMDFSLLEEYLFQYDLLVDFIEFIIHDDDELLKELLVDIKALRTNKHALNTYNEFKHGQAIQEIAENNKLRNSTIREHLLECAIWMPKNEFPYGLIINEETENALNQYYQDNNIDDWQYKENIGNQEFSFFEFRIYQIMRSKPND</sequence>
<evidence type="ECO:0000259" key="1">
    <source>
        <dbReference type="Pfam" id="PF14493"/>
    </source>
</evidence>
<feature type="domain" description="Helicase Helix-turn-helix" evidence="1">
    <location>
        <begin position="248"/>
        <end position="335"/>
    </location>
</feature>
<proteinExistence type="predicted"/>
<accession>A0ABP9ZIM9</accession>
<comment type="caution">
    <text evidence="2">The sequence shown here is derived from an EMBL/GenBank/DDBJ whole genome shotgun (WGS) entry which is preliminary data.</text>
</comment>
<dbReference type="EMBL" id="BAABVV010000037">
    <property type="protein sequence ID" value="GAA6114662.1"/>
    <property type="molecule type" value="Genomic_DNA"/>
</dbReference>
<dbReference type="RefSeq" id="WP_353318236.1">
    <property type="nucleotide sequence ID" value="NZ_BAABVV010000037.1"/>
</dbReference>
<evidence type="ECO:0000313" key="3">
    <source>
        <dbReference type="Proteomes" id="UP001438112"/>
    </source>
</evidence>